<keyword evidence="6" id="KW-0064">Aspartyl protease</keyword>
<evidence type="ECO:0000256" key="12">
    <source>
        <dbReference type="ARBA" id="ARBA00041785"/>
    </source>
</evidence>
<keyword evidence="15" id="KW-1185">Reference proteome</keyword>
<evidence type="ECO:0000256" key="7">
    <source>
        <dbReference type="ARBA" id="ARBA00023145"/>
    </source>
</evidence>
<dbReference type="OrthoDB" id="69496at2759"/>
<keyword evidence="8" id="KW-1015">Disulfide bond</keyword>
<evidence type="ECO:0000256" key="9">
    <source>
        <dbReference type="ARBA" id="ARBA00023180"/>
    </source>
</evidence>
<dbReference type="AlphaFoldDB" id="A0A6A4QQJ4"/>
<dbReference type="PANTHER" id="PTHR11480">
    <property type="entry name" value="SAPOSIN-RELATED"/>
    <property type="match status" value="1"/>
</dbReference>
<dbReference type="EMBL" id="WOCE01000004">
    <property type="protein sequence ID" value="KAE9615817.1"/>
    <property type="molecule type" value="Genomic_DNA"/>
</dbReference>
<name>A0A6A4QQJ4_LUPAL</name>
<dbReference type="Pfam" id="PF03489">
    <property type="entry name" value="SapB_2"/>
    <property type="match status" value="1"/>
</dbReference>
<evidence type="ECO:0000256" key="2">
    <source>
        <dbReference type="ARBA" id="ARBA00022525"/>
    </source>
</evidence>
<dbReference type="SMART" id="SM00741">
    <property type="entry name" value="SapB"/>
    <property type="match status" value="2"/>
</dbReference>
<reference evidence="15" key="1">
    <citation type="journal article" date="2020" name="Nat. Commun.">
        <title>Genome sequence of the cluster root forming white lupin.</title>
        <authorList>
            <person name="Hufnagel B."/>
            <person name="Marques A."/>
            <person name="Soriano A."/>
            <person name="Marques L."/>
            <person name="Divol F."/>
            <person name="Doumas P."/>
            <person name="Sallet E."/>
            <person name="Mancinotti D."/>
            <person name="Carrere S."/>
            <person name="Marande W."/>
            <person name="Arribat S."/>
            <person name="Keller J."/>
            <person name="Huneau C."/>
            <person name="Blein T."/>
            <person name="Aime D."/>
            <person name="Laguerre M."/>
            <person name="Taylor J."/>
            <person name="Schubert V."/>
            <person name="Nelson M."/>
            <person name="Geu-Flores F."/>
            <person name="Crespi M."/>
            <person name="Gallardo-Guerrero K."/>
            <person name="Delaux P.-M."/>
            <person name="Salse J."/>
            <person name="Berges H."/>
            <person name="Guyot R."/>
            <person name="Gouzy J."/>
            <person name="Peret B."/>
        </authorList>
    </citation>
    <scope>NUCLEOTIDE SEQUENCE [LARGE SCALE GENOMIC DNA]</scope>
    <source>
        <strain evidence="15">cv. Amiga</strain>
    </source>
</reference>
<dbReference type="Proteomes" id="UP000447434">
    <property type="component" value="Chromosome 4"/>
</dbReference>
<dbReference type="GO" id="GO:0004190">
    <property type="term" value="F:aspartic-type endopeptidase activity"/>
    <property type="evidence" value="ECO:0007669"/>
    <property type="project" value="UniProtKB-KW"/>
</dbReference>
<evidence type="ECO:0000313" key="14">
    <source>
        <dbReference type="EMBL" id="KAE9615817.1"/>
    </source>
</evidence>
<accession>A0A6A4QQJ4</accession>
<evidence type="ECO:0000256" key="5">
    <source>
        <dbReference type="ARBA" id="ARBA00022737"/>
    </source>
</evidence>
<dbReference type="InterPro" id="IPR008139">
    <property type="entry name" value="SaposinB_dom"/>
</dbReference>
<comment type="subcellular location">
    <subcellularLocation>
        <location evidence="1">Secreted</location>
        <location evidence="1">Extracellular space</location>
    </subcellularLocation>
</comment>
<dbReference type="InterPro" id="IPR051428">
    <property type="entry name" value="Sphingo_Act-Surfact_Prot"/>
</dbReference>
<sequence>MAERMLLLFLVVMGASWACDSRELPNLHLLSNLAFTSKSGTSELSRIPDMCSLCEEYTAKALHYLNEKKTQNEIIDTLHNTCYQLHSFHKQCISLVDYYAPLIFIEMASIRPEEFCNKANLCQNIANISLQAEQNSCGFCKDTVSALLLKLNDPDTQVEIIETLLKVSSTVEKYANKYKMIFKYGPLGYVNVEKFLKRTDICTTLHACKASRVTNQKAFLSF</sequence>
<evidence type="ECO:0000256" key="3">
    <source>
        <dbReference type="ARBA" id="ARBA00022670"/>
    </source>
</evidence>
<evidence type="ECO:0000256" key="1">
    <source>
        <dbReference type="ARBA" id="ARBA00004239"/>
    </source>
</evidence>
<dbReference type="InterPro" id="IPR007856">
    <property type="entry name" value="SapB_1"/>
</dbReference>
<evidence type="ECO:0000256" key="10">
    <source>
        <dbReference type="ARBA" id="ARBA00037221"/>
    </source>
</evidence>
<proteinExistence type="predicted"/>
<keyword evidence="3" id="KW-0645">Protease</keyword>
<protein>
    <recommendedName>
        <fullName evidence="11">Pulmonary surfactant-associated protein B</fullName>
    </recommendedName>
    <alternativeName>
        <fullName evidence="12">Pulmonary surfactant-associated proteolipid SPL(Phe)</fullName>
    </alternativeName>
</protein>
<dbReference type="InterPro" id="IPR008138">
    <property type="entry name" value="SapB_2"/>
</dbReference>
<dbReference type="Gene3D" id="1.10.225.10">
    <property type="entry name" value="Saposin-like"/>
    <property type="match status" value="2"/>
</dbReference>
<evidence type="ECO:0000256" key="4">
    <source>
        <dbReference type="ARBA" id="ARBA00022729"/>
    </source>
</evidence>
<comment type="function">
    <text evidence="10">Pulmonary surfactant-associated proteins promote alveolar stability by lowering the surface tension at the air-liquid interface in the peripheral air spaces. SP-B increases the collapse pressure of palmitic acid to nearly 70 millinewtons per meter.</text>
</comment>
<keyword evidence="4" id="KW-0732">Signal</keyword>
<keyword evidence="7" id="KW-0865">Zymogen</keyword>
<keyword evidence="2" id="KW-0964">Secreted</keyword>
<evidence type="ECO:0000313" key="15">
    <source>
        <dbReference type="Proteomes" id="UP000447434"/>
    </source>
</evidence>
<evidence type="ECO:0000259" key="13">
    <source>
        <dbReference type="PROSITE" id="PS50015"/>
    </source>
</evidence>
<organism evidence="14 15">
    <name type="scientific">Lupinus albus</name>
    <name type="common">White lupine</name>
    <name type="synonym">Lupinus termis</name>
    <dbReference type="NCBI Taxonomy" id="3870"/>
    <lineage>
        <taxon>Eukaryota</taxon>
        <taxon>Viridiplantae</taxon>
        <taxon>Streptophyta</taxon>
        <taxon>Embryophyta</taxon>
        <taxon>Tracheophyta</taxon>
        <taxon>Spermatophyta</taxon>
        <taxon>Magnoliopsida</taxon>
        <taxon>eudicotyledons</taxon>
        <taxon>Gunneridae</taxon>
        <taxon>Pentapetalae</taxon>
        <taxon>rosids</taxon>
        <taxon>fabids</taxon>
        <taxon>Fabales</taxon>
        <taxon>Fabaceae</taxon>
        <taxon>Papilionoideae</taxon>
        <taxon>50 kb inversion clade</taxon>
        <taxon>genistoids sensu lato</taxon>
        <taxon>core genistoids</taxon>
        <taxon>Genisteae</taxon>
        <taxon>Lupinus</taxon>
    </lineage>
</organism>
<gene>
    <name evidence="14" type="ORF">Lalb_Chr04g0259291</name>
</gene>
<evidence type="ECO:0000256" key="11">
    <source>
        <dbReference type="ARBA" id="ARBA00041094"/>
    </source>
</evidence>
<comment type="caution">
    <text evidence="14">The sequence shown here is derived from an EMBL/GenBank/DDBJ whole genome shotgun (WGS) entry which is preliminary data.</text>
</comment>
<dbReference type="PROSITE" id="PS50015">
    <property type="entry name" value="SAP_B"/>
    <property type="match status" value="1"/>
</dbReference>
<dbReference type="InterPro" id="IPR011001">
    <property type="entry name" value="Saposin-like"/>
</dbReference>
<dbReference type="GO" id="GO:0005576">
    <property type="term" value="C:extracellular region"/>
    <property type="evidence" value="ECO:0007669"/>
    <property type="project" value="UniProtKB-SubCell"/>
</dbReference>
<dbReference type="FunFam" id="1.10.225.10:FF:000008">
    <property type="entry name" value="Pulmonary surfactant-associated protein B"/>
    <property type="match status" value="1"/>
</dbReference>
<keyword evidence="9" id="KW-0325">Glycoprotein</keyword>
<dbReference type="GO" id="GO:0006629">
    <property type="term" value="P:lipid metabolic process"/>
    <property type="evidence" value="ECO:0007669"/>
    <property type="project" value="InterPro"/>
</dbReference>
<keyword evidence="6" id="KW-0378">Hydrolase</keyword>
<evidence type="ECO:0000256" key="8">
    <source>
        <dbReference type="ARBA" id="ARBA00023157"/>
    </source>
</evidence>
<dbReference type="GO" id="GO:0006508">
    <property type="term" value="P:proteolysis"/>
    <property type="evidence" value="ECO:0007669"/>
    <property type="project" value="UniProtKB-KW"/>
</dbReference>
<feature type="domain" description="Saposin B-type" evidence="13">
    <location>
        <begin position="47"/>
        <end position="126"/>
    </location>
</feature>
<dbReference type="Pfam" id="PF05184">
    <property type="entry name" value="SapB_1"/>
    <property type="match status" value="1"/>
</dbReference>
<keyword evidence="5" id="KW-0677">Repeat</keyword>
<evidence type="ECO:0000256" key="6">
    <source>
        <dbReference type="ARBA" id="ARBA00022750"/>
    </source>
</evidence>
<dbReference type="PANTHER" id="PTHR11480:SF80">
    <property type="entry name" value="SAPOSIN-RELATED"/>
    <property type="match status" value="1"/>
</dbReference>
<dbReference type="SUPFAM" id="SSF47862">
    <property type="entry name" value="Saposin"/>
    <property type="match status" value="2"/>
</dbReference>